<dbReference type="Gene3D" id="3.40.50.12710">
    <property type="match status" value="1"/>
</dbReference>
<dbReference type="GO" id="GO:0070042">
    <property type="term" value="F:rRNA (uridine-N3-)-methyltransferase activity"/>
    <property type="evidence" value="ECO:0007669"/>
    <property type="project" value="InterPro"/>
</dbReference>
<feature type="region of interest" description="Disordered" evidence="1">
    <location>
        <begin position="228"/>
        <end position="258"/>
    </location>
</feature>
<gene>
    <name evidence="3" type="ORF">DYB37_010129</name>
</gene>
<evidence type="ECO:0000259" key="2">
    <source>
        <dbReference type="Pfam" id="PF10354"/>
    </source>
</evidence>
<proteinExistence type="predicted"/>
<dbReference type="GO" id="GO:0070475">
    <property type="term" value="P:rRNA base methylation"/>
    <property type="evidence" value="ECO:0007669"/>
    <property type="project" value="InterPro"/>
</dbReference>
<comment type="caution">
    <text evidence="3">The sequence shown here is derived from an EMBL/GenBank/DDBJ whole genome shotgun (WGS) entry which is preliminary data.</text>
</comment>
<accession>A0A3R6XV25</accession>
<organism evidence="3 4">
    <name type="scientific">Aphanomyces astaci</name>
    <name type="common">Crayfish plague agent</name>
    <dbReference type="NCBI Taxonomy" id="112090"/>
    <lineage>
        <taxon>Eukaryota</taxon>
        <taxon>Sar</taxon>
        <taxon>Stramenopiles</taxon>
        <taxon>Oomycota</taxon>
        <taxon>Saprolegniomycetes</taxon>
        <taxon>Saprolegniales</taxon>
        <taxon>Verrucalvaceae</taxon>
        <taxon>Aphanomyces</taxon>
    </lineage>
</organism>
<protein>
    <recommendedName>
        <fullName evidence="2">25S rRNA (uridine-N(3))-methyltransferase BMT5-like domain-containing protein</fullName>
    </recommendedName>
</protein>
<feature type="region of interest" description="Disordered" evidence="1">
    <location>
        <begin position="1"/>
        <end position="59"/>
    </location>
</feature>
<sequence>MAKHGSKQRNAAAHPSKSGKKKGGFDKKKGSFDKKKPDAVQPVKKKVTAKVNPNTPSSLNLNARVDASASSAFHQANISNPNPKSVGGVSDKHRVLVVGDGDFSFSLALATRLADIHVGVDATNLARESWIQTLTFDRIVFNFPHLGGATEEDVEKNQDLLWRFFQSARKYLDNSKGEVHVALRNTLFYNRWDVTAQATKAGLKLKRYKEAVAMALTVEVPRDVAVSVPNQASEEPPHHELTTPPVSDKEDEPARSSDPERFELEAFTPFSSSHLWKLMSSFYDRQGVESWAQGIVPHFITSNTFIAKRYVQVFAAYLRDAVAKTLDPTEPLYIVELGTGSGKFSFYFVQWLYEMEAVVNLSFPLCRIRYIMTDFTDSNLKFWQTHPALRPFVERGVVDFAIFDATQDTSLYLINAKQTIAPQSLKNPICVVANYLFDTLHHELFRVDQTELKQGLISVGSTRLDEKDPLDPEIIKRLSNLYRYDDISTAFYSNPHFNAILKWYQDYYGDQPATFLVPIGALNAIERLKLLSRHQLLILSGDKGHTNPDHFRGLQDPHIAVHGSFSVSLFVVPQEIELPPPQADLEALSVQRSAAYPTVCHVYDDTLEDAKAPSLKGVLALMKLSFYDADLFYKFRDVLLDLSPAAPAKVKVDVMVCLNKTWTHYYQLDKEKCFEAATKLNSCYQKAATWLQRVTAELHPTAVVAANNDKEDPLLVSMQHIDLDVSTTPVEPLS</sequence>
<evidence type="ECO:0000256" key="1">
    <source>
        <dbReference type="SAM" id="MobiDB-lite"/>
    </source>
</evidence>
<evidence type="ECO:0000313" key="4">
    <source>
        <dbReference type="Proteomes" id="UP000285430"/>
    </source>
</evidence>
<reference evidence="3 4" key="1">
    <citation type="submission" date="2018-08" db="EMBL/GenBank/DDBJ databases">
        <title>Aphanomyces genome sequencing and annotation.</title>
        <authorList>
            <person name="Minardi D."/>
            <person name="Oidtmann B."/>
            <person name="Van Der Giezen M."/>
            <person name="Studholme D.J."/>
        </authorList>
    </citation>
    <scope>NUCLEOTIDE SEQUENCE [LARGE SCALE GENOMIC DNA]</scope>
    <source>
        <strain evidence="3 4">Da</strain>
    </source>
</reference>
<name>A0A3R6XV25_APHAT</name>
<dbReference type="VEuPathDB" id="FungiDB:H257_11872"/>
<dbReference type="InterPro" id="IPR029063">
    <property type="entry name" value="SAM-dependent_MTases_sf"/>
</dbReference>
<feature type="compositionally biased region" description="Basic and acidic residues" evidence="1">
    <location>
        <begin position="23"/>
        <end position="38"/>
    </location>
</feature>
<dbReference type="PANTHER" id="PTHR11538:SF26">
    <property type="entry name" value="FERREDOXIN-FOLD ANTICODON-BINDING DOMAIN-CONTAINING PROTEIN 1"/>
    <property type="match status" value="1"/>
</dbReference>
<dbReference type="VEuPathDB" id="FungiDB:H257_11873"/>
<dbReference type="InterPro" id="IPR019446">
    <property type="entry name" value="BMT5-like"/>
</dbReference>
<dbReference type="SUPFAM" id="SSF53335">
    <property type="entry name" value="S-adenosyl-L-methionine-dependent methyltransferases"/>
    <property type="match status" value="1"/>
</dbReference>
<dbReference type="Proteomes" id="UP000285430">
    <property type="component" value="Unassembled WGS sequence"/>
</dbReference>
<dbReference type="Pfam" id="PF10354">
    <property type="entry name" value="BMT5-like"/>
    <property type="match status" value="1"/>
</dbReference>
<dbReference type="PANTHER" id="PTHR11538">
    <property type="entry name" value="PHENYLALANYL-TRNA SYNTHETASE"/>
    <property type="match status" value="1"/>
</dbReference>
<feature type="domain" description="25S rRNA (uridine-N(3))-methyltransferase BMT5-like" evidence="2">
    <location>
        <begin position="114"/>
        <end position="207"/>
    </location>
</feature>
<evidence type="ECO:0000313" key="3">
    <source>
        <dbReference type="EMBL" id="RHZ12830.1"/>
    </source>
</evidence>
<dbReference type="AlphaFoldDB" id="A0A3R6XV25"/>
<dbReference type="InterPro" id="IPR038375">
    <property type="entry name" value="NDUFAF7_sf"/>
</dbReference>
<dbReference type="EMBL" id="QUTH01004640">
    <property type="protein sequence ID" value="RHZ12830.1"/>
    <property type="molecule type" value="Genomic_DNA"/>
</dbReference>
<dbReference type="GO" id="GO:0005737">
    <property type="term" value="C:cytoplasm"/>
    <property type="evidence" value="ECO:0007669"/>
    <property type="project" value="TreeGrafter"/>
</dbReference>